<evidence type="ECO:0000256" key="4">
    <source>
        <dbReference type="ARBA" id="ARBA00022692"/>
    </source>
</evidence>
<name>A0ABW1QYJ6_9ACTN</name>
<dbReference type="InterPro" id="IPR018422">
    <property type="entry name" value="Cation/H_exchanger_CPA1"/>
</dbReference>
<keyword evidence="5 10" id="KW-1133">Transmembrane helix</keyword>
<comment type="subcellular location">
    <subcellularLocation>
        <location evidence="1">Cell membrane</location>
        <topology evidence="1">Multi-pass membrane protein</topology>
    </subcellularLocation>
</comment>
<dbReference type="InterPro" id="IPR006153">
    <property type="entry name" value="Cation/H_exchanger_TM"/>
</dbReference>
<dbReference type="RefSeq" id="WP_128221856.1">
    <property type="nucleotide sequence ID" value="NZ_CP034929.1"/>
</dbReference>
<feature type="transmembrane region" description="Helical" evidence="10">
    <location>
        <begin position="273"/>
        <end position="291"/>
    </location>
</feature>
<evidence type="ECO:0000256" key="6">
    <source>
        <dbReference type="ARBA" id="ARBA00023053"/>
    </source>
</evidence>
<dbReference type="Pfam" id="PF00999">
    <property type="entry name" value="Na_H_Exchanger"/>
    <property type="match status" value="1"/>
</dbReference>
<feature type="transmembrane region" description="Helical" evidence="10">
    <location>
        <begin position="28"/>
        <end position="44"/>
    </location>
</feature>
<feature type="transmembrane region" description="Helical" evidence="10">
    <location>
        <begin position="56"/>
        <end position="75"/>
    </location>
</feature>
<feature type="transmembrane region" description="Helical" evidence="10">
    <location>
        <begin position="391"/>
        <end position="409"/>
    </location>
</feature>
<keyword evidence="9" id="KW-0739">Sodium transport</keyword>
<evidence type="ECO:0000256" key="5">
    <source>
        <dbReference type="ARBA" id="ARBA00022989"/>
    </source>
</evidence>
<keyword evidence="4 10" id="KW-0812">Transmembrane</keyword>
<keyword evidence="6" id="KW-0915">Sodium</keyword>
<keyword evidence="13" id="KW-1185">Reference proteome</keyword>
<organism evidence="12 13">
    <name type="scientific">Nocardioides yefusunii</name>
    <dbReference type="NCBI Taxonomy" id="2500546"/>
    <lineage>
        <taxon>Bacteria</taxon>
        <taxon>Bacillati</taxon>
        <taxon>Actinomycetota</taxon>
        <taxon>Actinomycetes</taxon>
        <taxon>Propionibacteriales</taxon>
        <taxon>Nocardioidaceae</taxon>
        <taxon>Nocardioides</taxon>
    </lineage>
</organism>
<keyword evidence="2" id="KW-0813">Transport</keyword>
<dbReference type="PANTHER" id="PTHR10110">
    <property type="entry name" value="SODIUM/HYDROGEN EXCHANGER"/>
    <property type="match status" value="1"/>
</dbReference>
<comment type="caution">
    <text evidence="12">The sequence shown here is derived from an EMBL/GenBank/DDBJ whole genome shotgun (WGS) entry which is preliminary data.</text>
</comment>
<gene>
    <name evidence="12" type="ORF">ACFPWU_09635</name>
</gene>
<keyword evidence="8 10" id="KW-0472">Membrane</keyword>
<evidence type="ECO:0000256" key="8">
    <source>
        <dbReference type="ARBA" id="ARBA00023136"/>
    </source>
</evidence>
<evidence type="ECO:0000313" key="13">
    <source>
        <dbReference type="Proteomes" id="UP001596098"/>
    </source>
</evidence>
<evidence type="ECO:0000256" key="3">
    <source>
        <dbReference type="ARBA" id="ARBA00022475"/>
    </source>
</evidence>
<dbReference type="PANTHER" id="PTHR10110:SF86">
    <property type="entry name" value="SODIUM_HYDROGEN EXCHANGER 7"/>
    <property type="match status" value="1"/>
</dbReference>
<feature type="transmembrane region" description="Helical" evidence="10">
    <location>
        <begin position="236"/>
        <end position="253"/>
    </location>
</feature>
<keyword evidence="7" id="KW-0406">Ion transport</keyword>
<evidence type="ECO:0000256" key="7">
    <source>
        <dbReference type="ARBA" id="ARBA00023065"/>
    </source>
</evidence>
<evidence type="ECO:0000259" key="11">
    <source>
        <dbReference type="Pfam" id="PF00999"/>
    </source>
</evidence>
<feature type="transmembrane region" description="Helical" evidence="10">
    <location>
        <begin position="421"/>
        <end position="445"/>
    </location>
</feature>
<dbReference type="EMBL" id="JBHSQI010000005">
    <property type="protein sequence ID" value="MFC6153917.1"/>
    <property type="molecule type" value="Genomic_DNA"/>
</dbReference>
<feature type="transmembrane region" description="Helical" evidence="10">
    <location>
        <begin position="303"/>
        <end position="329"/>
    </location>
</feature>
<feature type="transmembrane region" description="Helical" evidence="10">
    <location>
        <begin position="6"/>
        <end position="23"/>
    </location>
</feature>
<feature type="transmembrane region" description="Helical" evidence="10">
    <location>
        <begin position="156"/>
        <end position="178"/>
    </location>
</feature>
<evidence type="ECO:0000256" key="10">
    <source>
        <dbReference type="SAM" id="Phobius"/>
    </source>
</evidence>
<dbReference type="Proteomes" id="UP001596098">
    <property type="component" value="Unassembled WGS sequence"/>
</dbReference>
<evidence type="ECO:0000256" key="2">
    <source>
        <dbReference type="ARBA" id="ARBA00022448"/>
    </source>
</evidence>
<reference evidence="13" key="1">
    <citation type="journal article" date="2019" name="Int. J. Syst. Evol. Microbiol.">
        <title>The Global Catalogue of Microorganisms (GCM) 10K type strain sequencing project: providing services to taxonomists for standard genome sequencing and annotation.</title>
        <authorList>
            <consortium name="The Broad Institute Genomics Platform"/>
            <consortium name="The Broad Institute Genome Sequencing Center for Infectious Disease"/>
            <person name="Wu L."/>
            <person name="Ma J."/>
        </authorList>
    </citation>
    <scope>NUCLEOTIDE SEQUENCE [LARGE SCALE GENOMIC DNA]</scope>
    <source>
        <strain evidence="13">DFY28</strain>
    </source>
</reference>
<keyword evidence="3" id="KW-1003">Cell membrane</keyword>
<dbReference type="Gene3D" id="6.10.140.1330">
    <property type="match status" value="1"/>
</dbReference>
<protein>
    <submittedName>
        <fullName evidence="12">Cation:proton antiporter</fullName>
    </submittedName>
</protein>
<sequence>MHHELLLIVGGGLAVIITAAVLARRTGVAAPLLLLALGVGAAYLPNVPEIEVEPELILAGVLPPLLYASAVRMPILDFRRNAGLITWLSVGLVIVSALVVGFVVHAVFPDIPLALGIALGAVLSPTDAVAATAIGKRLGLPPRLMTVLEGESLVNDASALVLLRASLAAVSVGSFSLFSTTVSFLWAVVGAVLVGLLVGWATAALRTKLDDPVLNTTISFAVPFLAFFPAEEIGSSGVLAVVVAGLVTGHLGMKNFSAHDRHSESTNWATVNFVLESAVFLLMGLELPALIDDASGAEGWSDLWTLVALLVGMLVVLRFVGVGVPLWVVSRRSEERRERTEQWVDAVGDRIEGWDPQTQTQEIRLGRIQKRLAKTSANVAFQRREPITKKGGVVIAWAGMRGVVTLAAAQSIPADVEHRSFLVLAAFVVAVITLVGFGGTLPALIRRTGLSAKPSKARNAEVVALMSQLGDRTYEQLGPLESAKVDGVPLEPEMVEMLNGRFLPLLQGAQADIKHRKPGVWGRAVIVQRRYLAAMQEALWEERSIGAFSSGTYAAAQAVLDREERRLNPLD</sequence>
<feature type="transmembrane region" description="Helical" evidence="10">
    <location>
        <begin position="114"/>
        <end position="135"/>
    </location>
</feature>
<feature type="transmembrane region" description="Helical" evidence="10">
    <location>
        <begin position="184"/>
        <end position="205"/>
    </location>
</feature>
<proteinExistence type="predicted"/>
<feature type="domain" description="Cation/H+ exchanger transmembrane" evidence="11">
    <location>
        <begin position="15"/>
        <end position="445"/>
    </location>
</feature>
<feature type="transmembrane region" description="Helical" evidence="10">
    <location>
        <begin position="87"/>
        <end position="108"/>
    </location>
</feature>
<accession>A0ABW1QYJ6</accession>
<evidence type="ECO:0000256" key="9">
    <source>
        <dbReference type="ARBA" id="ARBA00023201"/>
    </source>
</evidence>
<evidence type="ECO:0000313" key="12">
    <source>
        <dbReference type="EMBL" id="MFC6153917.1"/>
    </source>
</evidence>
<evidence type="ECO:0000256" key="1">
    <source>
        <dbReference type="ARBA" id="ARBA00004651"/>
    </source>
</evidence>